<dbReference type="Proteomes" id="UP000318431">
    <property type="component" value="Unassembled WGS sequence"/>
</dbReference>
<dbReference type="SMART" id="SM00260">
    <property type="entry name" value="CheW"/>
    <property type="match status" value="1"/>
</dbReference>
<protein>
    <submittedName>
        <fullName evidence="2">Chemotaxis signal transduction protein</fullName>
    </submittedName>
</protein>
<accession>A0A562RAU1</accession>
<comment type="caution">
    <text evidence="2">The sequence shown here is derived from an EMBL/GenBank/DDBJ whole genome shotgun (WGS) entry which is preliminary data.</text>
</comment>
<dbReference type="PROSITE" id="PS50851">
    <property type="entry name" value="CHEW"/>
    <property type="match status" value="1"/>
</dbReference>
<dbReference type="Pfam" id="PF01584">
    <property type="entry name" value="CheW"/>
    <property type="match status" value="1"/>
</dbReference>
<dbReference type="AlphaFoldDB" id="A0A562RAU1"/>
<name>A0A562RAU1_9BURK</name>
<evidence type="ECO:0000313" key="3">
    <source>
        <dbReference type="Proteomes" id="UP000318431"/>
    </source>
</evidence>
<evidence type="ECO:0000313" key="2">
    <source>
        <dbReference type="EMBL" id="TWI66189.1"/>
    </source>
</evidence>
<dbReference type="OrthoDB" id="9814866at2"/>
<dbReference type="GO" id="GO:0007165">
    <property type="term" value="P:signal transduction"/>
    <property type="evidence" value="ECO:0007669"/>
    <property type="project" value="InterPro"/>
</dbReference>
<dbReference type="InterPro" id="IPR002545">
    <property type="entry name" value="CheW-lke_dom"/>
</dbReference>
<dbReference type="Gene3D" id="3.30.450.20">
    <property type="entry name" value="PAS domain"/>
    <property type="match status" value="1"/>
</dbReference>
<dbReference type="Gene3D" id="2.30.30.40">
    <property type="entry name" value="SH3 Domains"/>
    <property type="match status" value="1"/>
</dbReference>
<gene>
    <name evidence="2" type="ORF">IP91_02000</name>
</gene>
<evidence type="ECO:0000259" key="1">
    <source>
        <dbReference type="PROSITE" id="PS50851"/>
    </source>
</evidence>
<dbReference type="SUPFAM" id="SSF50341">
    <property type="entry name" value="CheW-like"/>
    <property type="match status" value="1"/>
</dbReference>
<dbReference type="GO" id="GO:0006935">
    <property type="term" value="P:chemotaxis"/>
    <property type="evidence" value="ECO:0007669"/>
    <property type="project" value="InterPro"/>
</dbReference>
<proteinExistence type="predicted"/>
<organism evidence="2 3">
    <name type="scientific">Pseudoduganella lurida</name>
    <dbReference type="NCBI Taxonomy" id="1036180"/>
    <lineage>
        <taxon>Bacteria</taxon>
        <taxon>Pseudomonadati</taxon>
        <taxon>Pseudomonadota</taxon>
        <taxon>Betaproteobacteria</taxon>
        <taxon>Burkholderiales</taxon>
        <taxon>Oxalobacteraceae</taxon>
        <taxon>Telluria group</taxon>
        <taxon>Pseudoduganella</taxon>
    </lineage>
</organism>
<reference evidence="2 3" key="1">
    <citation type="journal article" date="2015" name="Stand. Genomic Sci.">
        <title>Genomic Encyclopedia of Bacterial and Archaeal Type Strains, Phase III: the genomes of soil and plant-associated and newly described type strains.</title>
        <authorList>
            <person name="Whitman W.B."/>
            <person name="Woyke T."/>
            <person name="Klenk H.P."/>
            <person name="Zhou Y."/>
            <person name="Lilburn T.G."/>
            <person name="Beck B.J."/>
            <person name="De Vos P."/>
            <person name="Vandamme P."/>
            <person name="Eisen J.A."/>
            <person name="Garrity G."/>
            <person name="Hugenholtz P."/>
            <person name="Kyrpides N.C."/>
        </authorList>
    </citation>
    <scope>NUCLEOTIDE SEQUENCE [LARGE SCALE GENOMIC DNA]</scope>
    <source>
        <strain evidence="2 3">CGMCC 1.10822</strain>
    </source>
</reference>
<sequence>MSTAPSEVTHPLRRMLPHMLHVTENRETLKSLESVWDVLNLLGQLSGTTTEMGDTKSAFASLTASLLHNLALTTYNKRVQEIAAQAQVAIDILVRNLYERTADIGFLAMDDTLRDFAAAELAGGSPHRAEMVERLQSYVRLYSVYRDVILVSPSGQVLARLPDGPQVESIQDPLLDEVLASSAPYTEAAVRNDLFPGESRNLLYGTRVLHEDGTVLGALFLCFDFENETNRIFQGLCRDGDWSVITLLDDENRVIASSDPWQVAPGAVIAAPYGDGHLTRFAGASYLTARHAAQGFQGYMGPAGWSALVLVPLAMAFEQGGDDDDAEAAAGTDAALVRAILRNGTTFSPTLQAIPAQADAIQKELNRSVWNANVRQSAAQKVAVNAALNPAFSKVLLAEIVRTGTRMKEVFTRSINDLQTMTVRSQLDDCQFHAALAMNILDRNLYERANDCRWWALDPLLRGLLAATDAPEREAQLGARLAAINALYSVYDSLLLFDAAGVVLATSRPELAPLVGRQLDAGWCARALAVQDDSYVVSAFAATDLYGGRPTYIYSAPLHNDGGKASGGIAAVFDSAPQLEAVLSAGLPRSAGAFALFIDADDNVVASTDANRAAGHKAGLPAELRAAALEGGAAQLIALDGQVLAVGGRGSSGYREYRGTEGRAGQRLLALVCVPLCANDGQHDEVAVIEDAAFVAGTVRPASAAAAQDTIDIASFYVGSYLLGVPAAAVVEAIPFGGVVRLPNASDKLCGATIYQGSTMLLYDLHRALGVPARGKREDMLTVVLQGAGGRKFGILVERLGGIPVVPVADIAPVSNVFVGITPILASVVKSHGGPGGTALTLLAVEKIAEMLNQAA</sequence>
<dbReference type="CDD" id="cd18773">
    <property type="entry name" value="PDC1_HK_sensor"/>
    <property type="match status" value="1"/>
</dbReference>
<feature type="domain" description="CheW-like" evidence="1">
    <location>
        <begin position="710"/>
        <end position="854"/>
    </location>
</feature>
<dbReference type="RefSeq" id="WP_145648837.1">
    <property type="nucleotide sequence ID" value="NZ_VLLB01000003.1"/>
</dbReference>
<dbReference type="Gene3D" id="2.40.50.180">
    <property type="entry name" value="CheA-289, Domain 4"/>
    <property type="match status" value="1"/>
</dbReference>
<dbReference type="InterPro" id="IPR036061">
    <property type="entry name" value="CheW-like_dom_sf"/>
</dbReference>
<keyword evidence="3" id="KW-1185">Reference proteome</keyword>
<dbReference type="EMBL" id="VLLB01000003">
    <property type="protein sequence ID" value="TWI66189.1"/>
    <property type="molecule type" value="Genomic_DNA"/>
</dbReference>